<evidence type="ECO:0000313" key="2">
    <source>
        <dbReference type="EMBL" id="SHI21690.1"/>
    </source>
</evidence>
<reference evidence="2 3" key="1">
    <citation type="submission" date="2016-11" db="EMBL/GenBank/DDBJ databases">
        <authorList>
            <person name="Jaros S."/>
            <person name="Januszkiewicz K."/>
            <person name="Wedrychowicz H."/>
        </authorList>
    </citation>
    <scope>NUCLEOTIDE SEQUENCE [LARGE SCALE GENOMIC DNA]</scope>
    <source>
        <strain evidence="2 3">CECT 7868</strain>
    </source>
</reference>
<dbReference type="Proteomes" id="UP000184608">
    <property type="component" value="Unassembled WGS sequence"/>
</dbReference>
<sequence>MKIIAISLKESHERRAYMSSALKGIKFKFFDAENIRHSPDHFIYSLYSKKKVKKNKGYELTLSELGCFASHLSLWKKCVEDNESYLILEDNIELSGDLSAQLKNIEVLVSRYGVVKLGNIFERKHIKICKIDDEYHLISNLKGACGTSAYAITPEVASLYLKKAQGFYEPVDDFMDNEWRTGQIIYSYSPPLLRRSDVKSTIGQRKIKDKMSLFSKVNIEIIRLMKQCRRKIFNLRKKMIYR</sequence>
<evidence type="ECO:0000259" key="1">
    <source>
        <dbReference type="Pfam" id="PF01755"/>
    </source>
</evidence>
<feature type="domain" description="Glycosyl transferase family 25" evidence="1">
    <location>
        <begin position="2"/>
        <end position="175"/>
    </location>
</feature>
<protein>
    <submittedName>
        <fullName evidence="2">Glycosyltransferase family 25 (LPS biosynthesis protein)</fullName>
    </submittedName>
</protein>
<organism evidence="2 3">
    <name type="scientific">Vibrio aerogenes CECT 7868</name>
    <dbReference type="NCBI Taxonomy" id="1216006"/>
    <lineage>
        <taxon>Bacteria</taxon>
        <taxon>Pseudomonadati</taxon>
        <taxon>Pseudomonadota</taxon>
        <taxon>Gammaproteobacteria</taxon>
        <taxon>Vibrionales</taxon>
        <taxon>Vibrionaceae</taxon>
        <taxon>Vibrio</taxon>
    </lineage>
</organism>
<dbReference type="OrthoDB" id="9816113at2"/>
<keyword evidence="2" id="KW-0808">Transferase</keyword>
<dbReference type="AlphaFoldDB" id="A0A1M5ZBW8"/>
<dbReference type="CDD" id="cd06532">
    <property type="entry name" value="Glyco_transf_25"/>
    <property type="match status" value="1"/>
</dbReference>
<dbReference type="Pfam" id="PF01755">
    <property type="entry name" value="Glyco_transf_25"/>
    <property type="match status" value="1"/>
</dbReference>
<name>A0A1M5ZBW8_9VIBR</name>
<evidence type="ECO:0000313" key="3">
    <source>
        <dbReference type="Proteomes" id="UP000184608"/>
    </source>
</evidence>
<gene>
    <name evidence="2" type="ORF">VA7868_02532</name>
</gene>
<dbReference type="InterPro" id="IPR002654">
    <property type="entry name" value="Glyco_trans_25"/>
</dbReference>
<accession>A0A1M5ZBW8</accession>
<proteinExistence type="predicted"/>
<dbReference type="RefSeq" id="WP_073604192.1">
    <property type="nucleotide sequence ID" value="NZ_FQXZ01000027.1"/>
</dbReference>
<dbReference type="STRING" id="1216006.VA7868_02532"/>
<dbReference type="EMBL" id="FQXZ01000027">
    <property type="protein sequence ID" value="SHI21690.1"/>
    <property type="molecule type" value="Genomic_DNA"/>
</dbReference>
<keyword evidence="3" id="KW-1185">Reference proteome</keyword>
<dbReference type="GO" id="GO:0016740">
    <property type="term" value="F:transferase activity"/>
    <property type="evidence" value="ECO:0007669"/>
    <property type="project" value="UniProtKB-KW"/>
</dbReference>